<dbReference type="EMBL" id="FNUX01000002">
    <property type="protein sequence ID" value="SEF47515.1"/>
    <property type="molecule type" value="Genomic_DNA"/>
</dbReference>
<dbReference type="InterPro" id="IPR045378">
    <property type="entry name" value="LNT_N"/>
</dbReference>
<dbReference type="SUPFAM" id="SSF56317">
    <property type="entry name" value="Carbon-nitrogen hydrolase"/>
    <property type="match status" value="1"/>
</dbReference>
<dbReference type="HAMAP" id="MF_01148">
    <property type="entry name" value="Lnt"/>
    <property type="match status" value="1"/>
</dbReference>
<evidence type="ECO:0000256" key="6">
    <source>
        <dbReference type="ARBA" id="ARBA00022989"/>
    </source>
</evidence>
<evidence type="ECO:0000256" key="2">
    <source>
        <dbReference type="ARBA" id="ARBA00010065"/>
    </source>
</evidence>
<keyword evidence="7 9" id="KW-0472">Membrane</keyword>
<evidence type="ECO:0000313" key="12">
    <source>
        <dbReference type="Proteomes" id="UP000236753"/>
    </source>
</evidence>
<comment type="function">
    <text evidence="9">Catalyzes the phospholipid dependent N-acylation of the N-terminal cysteine of apolipoprotein, the last step in lipoprotein maturation.</text>
</comment>
<comment type="catalytic activity">
    <reaction evidence="9">
        <text>N-terminal S-1,2-diacyl-sn-glyceryl-L-cysteinyl-[lipoprotein] + a glycerophospholipid = N-acyl-S-1,2-diacyl-sn-glyceryl-L-cysteinyl-[lipoprotein] + a 2-acyl-sn-glycero-3-phospholipid + H(+)</text>
        <dbReference type="Rhea" id="RHEA:48228"/>
        <dbReference type="Rhea" id="RHEA-COMP:14681"/>
        <dbReference type="Rhea" id="RHEA-COMP:14684"/>
        <dbReference type="ChEBI" id="CHEBI:15378"/>
        <dbReference type="ChEBI" id="CHEBI:136912"/>
        <dbReference type="ChEBI" id="CHEBI:140656"/>
        <dbReference type="ChEBI" id="CHEBI:140657"/>
        <dbReference type="ChEBI" id="CHEBI:140660"/>
        <dbReference type="EC" id="2.3.1.269"/>
    </reaction>
</comment>
<dbReference type="RefSeq" id="WP_103965364.1">
    <property type="nucleotide sequence ID" value="NZ_FNUX01000002.1"/>
</dbReference>
<feature type="transmembrane region" description="Helical" evidence="9">
    <location>
        <begin position="12"/>
        <end position="45"/>
    </location>
</feature>
<keyword evidence="6 9" id="KW-1133">Transmembrane helix</keyword>
<comment type="subcellular location">
    <subcellularLocation>
        <location evidence="1 9">Cell membrane</location>
        <topology evidence="1 9">Multi-pass membrane protein</topology>
    </subcellularLocation>
</comment>
<reference evidence="11 12" key="1">
    <citation type="submission" date="2016-10" db="EMBL/GenBank/DDBJ databases">
        <authorList>
            <person name="de Groot N.N."/>
        </authorList>
    </citation>
    <scope>NUCLEOTIDE SEQUENCE [LARGE SCALE GENOMIC DNA]</scope>
    <source>
        <strain evidence="11 12">Nm13</strain>
    </source>
</reference>
<dbReference type="GO" id="GO:0042158">
    <property type="term" value="P:lipoprotein biosynthetic process"/>
    <property type="evidence" value="ECO:0007669"/>
    <property type="project" value="UniProtKB-UniRule"/>
</dbReference>
<sequence>MLILLNNSYVKLIIVYLLGVLTVLGFAPFYLFPVPVVTLAALLGYCHNSLSPIRNAVLGFCFGMGLFSAGVTWIYVSLHDFGAMPMPTAVVALIILCAYLSLFPALGLWLLTKLRLTSPFLWAALAAALWIVFEWLRGTLFTGFPWLLMGYSQAPFSPLAGFAPVIGVYGISMIVVFSAALLFFWIDKGIRQWRFGFPLMLIWFGGYGLQAINWVQPQGEPVTVSLLQGNIAQDMKWREDHLENTMQTYARLILESDSRLIVTPEISIPLFSNVVPKSYLSHLAEHARNNNGDVLIGLAERAAHDDNEYYNTMFSFGSAPEQSYRKHHLVPFGEFIPLKPIFGWVIDVLQIPLSDFSRGSLDQQPMNLAGQRVAINICYEDVFGEEIINQLPQATMLVNVSNDAWFGRSIGPQQHLQISQMRALETGRYMLRATNTGVTAIIDERGRVLQTIEIFTTAALHGLAQGFSGATPYVRMGNYPVLGLAGLLLCIGLLSTFHAARKNR</sequence>
<dbReference type="InterPro" id="IPR036526">
    <property type="entry name" value="C-N_Hydrolase_sf"/>
</dbReference>
<dbReference type="GO" id="GO:0005886">
    <property type="term" value="C:plasma membrane"/>
    <property type="evidence" value="ECO:0007669"/>
    <property type="project" value="UniProtKB-SubCell"/>
</dbReference>
<evidence type="ECO:0000313" key="11">
    <source>
        <dbReference type="EMBL" id="SEF47515.1"/>
    </source>
</evidence>
<dbReference type="Pfam" id="PF00795">
    <property type="entry name" value="CN_hydrolase"/>
    <property type="match status" value="1"/>
</dbReference>
<evidence type="ECO:0000256" key="1">
    <source>
        <dbReference type="ARBA" id="ARBA00004651"/>
    </source>
</evidence>
<dbReference type="NCBIfam" id="TIGR00546">
    <property type="entry name" value="lnt"/>
    <property type="match status" value="1"/>
</dbReference>
<dbReference type="InterPro" id="IPR003010">
    <property type="entry name" value="C-N_Hydrolase"/>
</dbReference>
<dbReference type="EC" id="2.3.1.269" evidence="9"/>
<evidence type="ECO:0000256" key="3">
    <source>
        <dbReference type="ARBA" id="ARBA00022475"/>
    </source>
</evidence>
<protein>
    <recommendedName>
        <fullName evidence="9">Apolipoprotein N-acyltransferase</fullName>
        <shortName evidence="9">ALP N-acyltransferase</shortName>
        <ecNumber evidence="9">2.3.1.269</ecNumber>
    </recommendedName>
</protein>
<dbReference type="PANTHER" id="PTHR38686">
    <property type="entry name" value="APOLIPOPROTEIN N-ACYLTRANSFERASE"/>
    <property type="match status" value="1"/>
</dbReference>
<dbReference type="Proteomes" id="UP000236753">
    <property type="component" value="Unassembled WGS sequence"/>
</dbReference>
<keyword evidence="4 9" id="KW-0808">Transferase</keyword>
<dbReference type="CDD" id="cd07571">
    <property type="entry name" value="ALP_N-acyl_transferase"/>
    <property type="match status" value="1"/>
</dbReference>
<feature type="transmembrane region" description="Helical" evidence="9">
    <location>
        <begin position="119"/>
        <end position="136"/>
    </location>
</feature>
<accession>A0A1H5SAK2</accession>
<dbReference type="Pfam" id="PF20154">
    <property type="entry name" value="LNT_N"/>
    <property type="match status" value="1"/>
</dbReference>
<keyword evidence="8 9" id="KW-0012">Acyltransferase</keyword>
<name>A0A1H5SAK2_9PROT</name>
<evidence type="ECO:0000256" key="4">
    <source>
        <dbReference type="ARBA" id="ARBA00022679"/>
    </source>
</evidence>
<dbReference type="UniPathway" id="UPA00666"/>
<evidence type="ECO:0000256" key="8">
    <source>
        <dbReference type="ARBA" id="ARBA00023315"/>
    </source>
</evidence>
<keyword evidence="5 9" id="KW-0812">Transmembrane</keyword>
<dbReference type="OrthoDB" id="9804277at2"/>
<evidence type="ECO:0000256" key="5">
    <source>
        <dbReference type="ARBA" id="ARBA00022692"/>
    </source>
</evidence>
<organism evidence="11 12">
    <name type="scientific">Nitrosomonas ureae</name>
    <dbReference type="NCBI Taxonomy" id="44577"/>
    <lineage>
        <taxon>Bacteria</taxon>
        <taxon>Pseudomonadati</taxon>
        <taxon>Pseudomonadota</taxon>
        <taxon>Betaproteobacteria</taxon>
        <taxon>Nitrosomonadales</taxon>
        <taxon>Nitrosomonadaceae</taxon>
        <taxon>Nitrosomonas</taxon>
    </lineage>
</organism>
<gene>
    <name evidence="9" type="primary">lnt</name>
    <name evidence="11" type="ORF">SAMN05216334_10286</name>
</gene>
<dbReference type="GO" id="GO:0016410">
    <property type="term" value="F:N-acyltransferase activity"/>
    <property type="evidence" value="ECO:0007669"/>
    <property type="project" value="UniProtKB-UniRule"/>
</dbReference>
<comment type="similarity">
    <text evidence="2 9">Belongs to the CN hydrolase family. Apolipoprotein N-acyltransferase subfamily.</text>
</comment>
<dbReference type="PANTHER" id="PTHR38686:SF1">
    <property type="entry name" value="APOLIPOPROTEIN N-ACYLTRANSFERASE"/>
    <property type="match status" value="1"/>
</dbReference>
<dbReference type="PROSITE" id="PS50263">
    <property type="entry name" value="CN_HYDROLASE"/>
    <property type="match status" value="1"/>
</dbReference>
<evidence type="ECO:0000259" key="10">
    <source>
        <dbReference type="PROSITE" id="PS50263"/>
    </source>
</evidence>
<feature type="transmembrane region" description="Helical" evidence="9">
    <location>
        <begin position="88"/>
        <end position="112"/>
    </location>
</feature>
<keyword evidence="11" id="KW-0449">Lipoprotein</keyword>
<comment type="pathway">
    <text evidence="9">Protein modification; lipoprotein biosynthesis (N-acyl transfer).</text>
</comment>
<feature type="transmembrane region" description="Helical" evidence="9">
    <location>
        <begin position="479"/>
        <end position="500"/>
    </location>
</feature>
<proteinExistence type="inferred from homology"/>
<feature type="transmembrane region" description="Helical" evidence="9">
    <location>
        <begin position="156"/>
        <end position="185"/>
    </location>
</feature>
<evidence type="ECO:0000256" key="9">
    <source>
        <dbReference type="HAMAP-Rule" id="MF_01148"/>
    </source>
</evidence>
<feature type="transmembrane region" description="Helical" evidence="9">
    <location>
        <begin position="197"/>
        <end position="215"/>
    </location>
</feature>
<dbReference type="AlphaFoldDB" id="A0A1H5SAK2"/>
<evidence type="ECO:0000256" key="7">
    <source>
        <dbReference type="ARBA" id="ARBA00023136"/>
    </source>
</evidence>
<dbReference type="Gene3D" id="3.60.110.10">
    <property type="entry name" value="Carbon-nitrogen hydrolase"/>
    <property type="match status" value="1"/>
</dbReference>
<keyword evidence="3 9" id="KW-1003">Cell membrane</keyword>
<feature type="transmembrane region" description="Helical" evidence="9">
    <location>
        <begin position="57"/>
        <end position="76"/>
    </location>
</feature>
<feature type="domain" description="CN hydrolase" evidence="10">
    <location>
        <begin position="227"/>
        <end position="468"/>
    </location>
</feature>
<dbReference type="InterPro" id="IPR004563">
    <property type="entry name" value="Apolipo_AcylTrfase"/>
</dbReference>